<organism evidence="1 2">
    <name type="scientific">Penicillium thymicola</name>
    <dbReference type="NCBI Taxonomy" id="293382"/>
    <lineage>
        <taxon>Eukaryota</taxon>
        <taxon>Fungi</taxon>
        <taxon>Dikarya</taxon>
        <taxon>Ascomycota</taxon>
        <taxon>Pezizomycotina</taxon>
        <taxon>Eurotiomycetes</taxon>
        <taxon>Eurotiomycetidae</taxon>
        <taxon>Eurotiales</taxon>
        <taxon>Aspergillaceae</taxon>
        <taxon>Penicillium</taxon>
    </lineage>
</organism>
<evidence type="ECO:0000313" key="2">
    <source>
        <dbReference type="Proteomes" id="UP001227192"/>
    </source>
</evidence>
<name>A0AAI9TQG1_PENTH</name>
<dbReference type="GO" id="GO:0072330">
    <property type="term" value="P:monocarboxylic acid biosynthetic process"/>
    <property type="evidence" value="ECO:0007669"/>
    <property type="project" value="UniProtKB-ARBA"/>
</dbReference>
<protein>
    <submittedName>
        <fullName evidence="1">Uncharacterized protein</fullName>
    </submittedName>
</protein>
<accession>A0AAI9TQG1</accession>
<gene>
    <name evidence="1" type="ORF">VN97_g1773</name>
</gene>
<dbReference type="EMBL" id="LACB01000031">
    <property type="protein sequence ID" value="KAJ9491468.1"/>
    <property type="molecule type" value="Genomic_DNA"/>
</dbReference>
<dbReference type="InterPro" id="IPR029058">
    <property type="entry name" value="AB_hydrolase_fold"/>
</dbReference>
<reference evidence="1" key="1">
    <citation type="submission" date="2015-06" db="EMBL/GenBank/DDBJ databases">
        <authorList>
            <person name="Nguyen H."/>
        </authorList>
    </citation>
    <scope>NUCLEOTIDE SEQUENCE</scope>
    <source>
        <strain evidence="1">DAOM 180753</strain>
    </source>
</reference>
<sequence length="170" mass="19308">MLQFGSEDGVIESHTQNNEGIRHFLNAMHGGLTKDGKKAITAVSGIDFECLPQLSASKLLDEEEMSYYVNEFSRTGLRGPCNTYRVLHQNFLDDLPLLTVDLKKVTINCPTLFIRAMGGFAITSDMVEDMRAYVPHLTVEEVRSSHWIMVQRSQKVNDILEAWLQKQDIF</sequence>
<dbReference type="PANTHER" id="PTHR43329">
    <property type="entry name" value="EPOXIDE HYDROLASE"/>
    <property type="match status" value="1"/>
</dbReference>
<keyword evidence="2" id="KW-1185">Reference proteome</keyword>
<dbReference type="SUPFAM" id="SSF53474">
    <property type="entry name" value="alpha/beta-Hydrolases"/>
    <property type="match status" value="1"/>
</dbReference>
<dbReference type="AlphaFoldDB" id="A0AAI9TQG1"/>
<evidence type="ECO:0000313" key="1">
    <source>
        <dbReference type="EMBL" id="KAJ9491468.1"/>
    </source>
</evidence>
<dbReference type="GO" id="GO:0017000">
    <property type="term" value="P:antibiotic biosynthetic process"/>
    <property type="evidence" value="ECO:0007669"/>
    <property type="project" value="UniProtKB-ARBA"/>
</dbReference>
<proteinExistence type="predicted"/>
<reference evidence="1" key="2">
    <citation type="journal article" date="2016" name="Fungal Biol.">
        <title>Ochratoxin A production by Penicillium thymicola.</title>
        <authorList>
            <person name="Nguyen H.D.T."/>
            <person name="McMullin D.R."/>
            <person name="Ponomareva E."/>
            <person name="Riley R."/>
            <person name="Pomraning K.R."/>
            <person name="Baker S.E."/>
            <person name="Seifert K.A."/>
        </authorList>
    </citation>
    <scope>NUCLEOTIDE SEQUENCE</scope>
    <source>
        <strain evidence="1">DAOM 180753</strain>
    </source>
</reference>
<dbReference type="Gene3D" id="3.40.50.1820">
    <property type="entry name" value="alpha/beta hydrolase"/>
    <property type="match status" value="1"/>
</dbReference>
<dbReference type="Proteomes" id="UP001227192">
    <property type="component" value="Unassembled WGS sequence"/>
</dbReference>
<comment type="caution">
    <text evidence="1">The sequence shown here is derived from an EMBL/GenBank/DDBJ whole genome shotgun (WGS) entry which is preliminary data.</text>
</comment>